<feature type="domain" description="HTH tetR-type" evidence="3">
    <location>
        <begin position="10"/>
        <end position="70"/>
    </location>
</feature>
<dbReference type="PRINTS" id="PR00455">
    <property type="entry name" value="HTHTETR"/>
</dbReference>
<organism evidence="4 5">
    <name type="scientific">Bifidobacterium favimelis</name>
    <dbReference type="NCBI Taxonomy" id="3122979"/>
    <lineage>
        <taxon>Bacteria</taxon>
        <taxon>Bacillati</taxon>
        <taxon>Actinomycetota</taxon>
        <taxon>Actinomycetes</taxon>
        <taxon>Bifidobacteriales</taxon>
        <taxon>Bifidobacteriaceae</taxon>
        <taxon>Bifidobacterium</taxon>
    </lineage>
</organism>
<dbReference type="InterPro" id="IPR050109">
    <property type="entry name" value="HTH-type_TetR-like_transc_reg"/>
</dbReference>
<dbReference type="SUPFAM" id="SSF46689">
    <property type="entry name" value="Homeodomain-like"/>
    <property type="match status" value="1"/>
</dbReference>
<dbReference type="PANTHER" id="PTHR30055:SF226">
    <property type="entry name" value="HTH-TYPE TRANSCRIPTIONAL REGULATOR PKSA"/>
    <property type="match status" value="1"/>
</dbReference>
<feature type="DNA-binding region" description="H-T-H motif" evidence="2">
    <location>
        <begin position="33"/>
        <end position="52"/>
    </location>
</feature>
<comment type="caution">
    <text evidence="4">The sequence shown here is derived from an EMBL/GenBank/DDBJ whole genome shotgun (WGS) entry which is preliminary data.</text>
</comment>
<protein>
    <submittedName>
        <fullName evidence="4">Helix-turn-helix domain-containing protein</fullName>
    </submittedName>
</protein>
<keyword evidence="5" id="KW-1185">Reference proteome</keyword>
<evidence type="ECO:0000256" key="1">
    <source>
        <dbReference type="ARBA" id="ARBA00023125"/>
    </source>
</evidence>
<evidence type="ECO:0000259" key="3">
    <source>
        <dbReference type="PROSITE" id="PS50977"/>
    </source>
</evidence>
<proteinExistence type="predicted"/>
<evidence type="ECO:0000313" key="5">
    <source>
        <dbReference type="Proteomes" id="UP001373159"/>
    </source>
</evidence>
<evidence type="ECO:0000256" key="2">
    <source>
        <dbReference type="PROSITE-ProRule" id="PRU00335"/>
    </source>
</evidence>
<sequence length="205" mass="23275">MPTRIRMSPQVRRRQIVEAAAELLGEKGYKGVTLREVADRVGISQPGLLHYVGNKAGLLSLLVTDLYDVDGTPDVFLRSGRRGSDPGHPHLPAYFRFLVEHNAAQPQLVKLYTVLQTEAVDPSHPLHDYFVTRPSRVWESYSRFPWALPPGLDWAGDMPGLIRMSLEAMDGIQVRLLHLPLIDYVDEWSRFEAILFPLPQWRGLL</sequence>
<dbReference type="Proteomes" id="UP001373159">
    <property type="component" value="Unassembled WGS sequence"/>
</dbReference>
<accession>A0ABU8ZP10</accession>
<evidence type="ECO:0000313" key="4">
    <source>
        <dbReference type="EMBL" id="MEK0306923.1"/>
    </source>
</evidence>
<dbReference type="PROSITE" id="PS50977">
    <property type="entry name" value="HTH_TETR_2"/>
    <property type="match status" value="1"/>
</dbReference>
<dbReference type="Pfam" id="PF00440">
    <property type="entry name" value="TetR_N"/>
    <property type="match status" value="1"/>
</dbReference>
<name>A0ABU8ZP10_9BIFI</name>
<reference evidence="4 5" key="1">
    <citation type="submission" date="2024-02" db="EMBL/GenBank/DDBJ databases">
        <title>Bifidobacterium honeyensis sp. nov., isolated from the comb honey.</title>
        <authorList>
            <person name="Liu W."/>
            <person name="Li Y."/>
        </authorList>
    </citation>
    <scope>NUCLEOTIDE SEQUENCE [LARGE SCALE GENOMIC DNA]</scope>
    <source>
        <strain evidence="4 5">IMAU50988</strain>
    </source>
</reference>
<keyword evidence="1 2" id="KW-0238">DNA-binding</keyword>
<gene>
    <name evidence="4" type="ORF">V8P97_05535</name>
</gene>
<dbReference type="InterPro" id="IPR001647">
    <property type="entry name" value="HTH_TetR"/>
</dbReference>
<dbReference type="RefSeq" id="WP_340469488.1">
    <property type="nucleotide sequence ID" value="NZ_JBANBB010000001.1"/>
</dbReference>
<dbReference type="PANTHER" id="PTHR30055">
    <property type="entry name" value="HTH-TYPE TRANSCRIPTIONAL REGULATOR RUTR"/>
    <property type="match status" value="1"/>
</dbReference>
<dbReference type="Gene3D" id="1.10.357.10">
    <property type="entry name" value="Tetracycline Repressor, domain 2"/>
    <property type="match status" value="1"/>
</dbReference>
<dbReference type="EMBL" id="JBANBB010000001">
    <property type="protein sequence ID" value="MEK0306923.1"/>
    <property type="molecule type" value="Genomic_DNA"/>
</dbReference>
<dbReference type="InterPro" id="IPR009057">
    <property type="entry name" value="Homeodomain-like_sf"/>
</dbReference>